<accession>A0A875RY81</accession>
<sequence>MFRPVETNGVGFSSTPNLHSSLKYRVPETMEADETGTSKKRFEERHSRQESGSTTYNVLDIYTEDDKDKQPEGSINDHGDTMVVSETWSMEPFTLVPHNIFAPMTSTGSTSTTASTPSPLPTKRGRRNPITRKESYASLKKSRTSLELIRSKIGESMATGTDRPEKEQQIKHQNRRTTKSSVLESEMDRYGFRKANNFITESEYNRWWVSYSPYLIKRKKKWEKIMAKNGLPTTDDVAPTRFPPRSDNLRKFVRKGIPAEWRGNAWFYFAKGNEKLRENKGVYDRLVDQTMDIINEDTEAIEKDLHRTFPENAHFKNIKRKDSNESTVEYESALIQTLRRVLKCFSIYKPSVGYCQSLNFIAGLILIYMDEEKAFWMLVIISERYLPGIHDFNLEGVNVHQGVLMLCLRQFLPNVWRMIVEKSDSPYLEGSNSFLYDLPMLSFCTTSWFMSIFIGVLPIETTLRVWDCIFYEDSKTIFQVALTIFKLMEPELQKIVDRNKREEEKEVMSSELFQLIQNFPKRLLDVNALIEECFKYSEFSKVTQEEINKCKKYVIESRARYHSLIKKRSAIGLRESDRKELMKSSQMLENKKIGLKTLNWNGKLNHRMRRFQHKLR</sequence>
<dbReference type="InterPro" id="IPR000195">
    <property type="entry name" value="Rab-GAP-TBC_dom"/>
</dbReference>
<feature type="compositionally biased region" description="Low complexity" evidence="1">
    <location>
        <begin position="104"/>
        <end position="117"/>
    </location>
</feature>
<dbReference type="SMART" id="SM00164">
    <property type="entry name" value="TBC"/>
    <property type="match status" value="1"/>
</dbReference>
<dbReference type="KEGG" id="bnn:FOA43_000865"/>
<dbReference type="PANTHER" id="PTHR47219:SF9">
    <property type="entry name" value="GTPASE ACTIVATING PROTEIN AND CENTROSOME-ASSOCIATED, ISOFORM B"/>
    <property type="match status" value="1"/>
</dbReference>
<dbReference type="FunFam" id="1.10.8.270:FF:000016">
    <property type="entry name" value="TBC1 domain family member 2A"/>
    <property type="match status" value="1"/>
</dbReference>
<dbReference type="GO" id="GO:0005096">
    <property type="term" value="F:GTPase activator activity"/>
    <property type="evidence" value="ECO:0007669"/>
    <property type="project" value="TreeGrafter"/>
</dbReference>
<dbReference type="OrthoDB" id="294251at2759"/>
<dbReference type="Gene3D" id="1.10.8.270">
    <property type="entry name" value="putative rabgap domain of human tbc1 domain family member 14 like domains"/>
    <property type="match status" value="1"/>
</dbReference>
<dbReference type="Pfam" id="PF00566">
    <property type="entry name" value="RabGAP-TBC"/>
    <property type="match status" value="1"/>
</dbReference>
<proteinExistence type="predicted"/>
<feature type="compositionally biased region" description="Basic and acidic residues" evidence="1">
    <location>
        <begin position="36"/>
        <end position="49"/>
    </location>
</feature>
<feature type="compositionally biased region" description="Polar residues" evidence="1">
    <location>
        <begin position="10"/>
        <end position="20"/>
    </location>
</feature>
<evidence type="ECO:0000313" key="4">
    <source>
        <dbReference type="Proteomes" id="UP000662931"/>
    </source>
</evidence>
<dbReference type="RefSeq" id="XP_038777118.1">
    <property type="nucleotide sequence ID" value="XM_038921190.1"/>
</dbReference>
<dbReference type="EMBL" id="CP064812">
    <property type="protein sequence ID" value="QPG73553.1"/>
    <property type="molecule type" value="Genomic_DNA"/>
</dbReference>
<feature type="region of interest" description="Disordered" evidence="1">
    <location>
        <begin position="104"/>
        <end position="137"/>
    </location>
</feature>
<dbReference type="SUPFAM" id="SSF47923">
    <property type="entry name" value="Ypt/Rab-GAP domain of gyp1p"/>
    <property type="match status" value="2"/>
</dbReference>
<dbReference type="PROSITE" id="PS50086">
    <property type="entry name" value="TBC_RABGAP"/>
    <property type="match status" value="1"/>
</dbReference>
<dbReference type="GO" id="GO:0030427">
    <property type="term" value="C:site of polarized growth"/>
    <property type="evidence" value="ECO:0007669"/>
    <property type="project" value="UniProtKB-ARBA"/>
</dbReference>
<evidence type="ECO:0000259" key="2">
    <source>
        <dbReference type="PROSITE" id="PS50086"/>
    </source>
</evidence>
<dbReference type="Gene3D" id="1.10.472.80">
    <property type="entry name" value="Ypt/Rab-GAP domain of gyp1p, domain 3"/>
    <property type="match status" value="1"/>
</dbReference>
<protein>
    <recommendedName>
        <fullName evidence="2">Rab-GAP TBC domain-containing protein</fullName>
    </recommendedName>
</protein>
<dbReference type="AlphaFoldDB" id="A0A875RY81"/>
<dbReference type="GeneID" id="62194266"/>
<evidence type="ECO:0000313" key="3">
    <source>
        <dbReference type="EMBL" id="QPG73553.1"/>
    </source>
</evidence>
<organism evidence="3 4">
    <name type="scientific">Eeniella nana</name>
    <name type="common">Yeast</name>
    <name type="synonym">Brettanomyces nanus</name>
    <dbReference type="NCBI Taxonomy" id="13502"/>
    <lineage>
        <taxon>Eukaryota</taxon>
        <taxon>Fungi</taxon>
        <taxon>Dikarya</taxon>
        <taxon>Ascomycota</taxon>
        <taxon>Saccharomycotina</taxon>
        <taxon>Pichiomycetes</taxon>
        <taxon>Pichiales</taxon>
        <taxon>Pichiaceae</taxon>
        <taxon>Brettanomyces</taxon>
    </lineage>
</organism>
<name>A0A875RY81_EENNA</name>
<keyword evidence="4" id="KW-1185">Reference proteome</keyword>
<feature type="region of interest" description="Disordered" evidence="1">
    <location>
        <begin position="153"/>
        <end position="182"/>
    </location>
</feature>
<reference evidence="3" key="1">
    <citation type="submission" date="2020-10" db="EMBL/GenBank/DDBJ databases">
        <authorList>
            <person name="Roach M.J.R."/>
        </authorList>
    </citation>
    <scope>NUCLEOTIDE SEQUENCE</scope>
    <source>
        <strain evidence="3">CBS 1945</strain>
    </source>
</reference>
<dbReference type="InterPro" id="IPR050302">
    <property type="entry name" value="Rab_GAP_TBC_domain"/>
</dbReference>
<evidence type="ECO:0000256" key="1">
    <source>
        <dbReference type="SAM" id="MobiDB-lite"/>
    </source>
</evidence>
<gene>
    <name evidence="3" type="ORF">FOA43_000865</name>
</gene>
<dbReference type="InterPro" id="IPR035969">
    <property type="entry name" value="Rab-GAP_TBC_sf"/>
</dbReference>
<feature type="region of interest" description="Disordered" evidence="1">
    <location>
        <begin position="1"/>
        <end position="58"/>
    </location>
</feature>
<dbReference type="GO" id="GO:0031267">
    <property type="term" value="F:small GTPase binding"/>
    <property type="evidence" value="ECO:0007669"/>
    <property type="project" value="TreeGrafter"/>
</dbReference>
<dbReference type="PANTHER" id="PTHR47219">
    <property type="entry name" value="RAB GTPASE-ACTIVATING PROTEIN 1-LIKE"/>
    <property type="match status" value="1"/>
</dbReference>
<feature type="domain" description="Rab-GAP TBC" evidence="2">
    <location>
        <begin position="256"/>
        <end position="473"/>
    </location>
</feature>
<dbReference type="Proteomes" id="UP000662931">
    <property type="component" value="Chromosome 1"/>
</dbReference>